<gene>
    <name evidence="2" type="ORF">SAMN05660686_05073</name>
</gene>
<dbReference type="Proteomes" id="UP000198615">
    <property type="component" value="Unassembled WGS sequence"/>
</dbReference>
<name>A0A8G2BMZ5_9PROT</name>
<reference evidence="2 3" key="1">
    <citation type="submission" date="2016-10" db="EMBL/GenBank/DDBJ databases">
        <authorList>
            <person name="Varghese N."/>
            <person name="Submissions S."/>
        </authorList>
    </citation>
    <scope>NUCLEOTIDE SEQUENCE [LARGE SCALE GENOMIC DNA]</scope>
    <source>
        <strain evidence="2 3">DSM 18839</strain>
    </source>
</reference>
<dbReference type="RefSeq" id="WP_093154884.1">
    <property type="nucleotide sequence ID" value="NZ_FNBW01000049.1"/>
</dbReference>
<evidence type="ECO:0000313" key="3">
    <source>
        <dbReference type="Proteomes" id="UP000198615"/>
    </source>
</evidence>
<protein>
    <submittedName>
        <fullName evidence="2">Uncharacterized protein</fullName>
    </submittedName>
</protein>
<dbReference type="AlphaFoldDB" id="A0A8G2BMZ5"/>
<sequence length="65" mass="7558">MPMNSNDNLIAWLEGEIGRMTDAIDNNFGITDTSEDAAETRERYKKIRDQNQEQLDRMLKNRGQV</sequence>
<accession>A0A8G2BMZ5</accession>
<keyword evidence="3" id="KW-1185">Reference proteome</keyword>
<comment type="caution">
    <text evidence="2">The sequence shown here is derived from an EMBL/GenBank/DDBJ whole genome shotgun (WGS) entry which is preliminary data.</text>
</comment>
<organism evidence="2 3">
    <name type="scientific">Thalassobaculum litoreum DSM 18839</name>
    <dbReference type="NCBI Taxonomy" id="1123362"/>
    <lineage>
        <taxon>Bacteria</taxon>
        <taxon>Pseudomonadati</taxon>
        <taxon>Pseudomonadota</taxon>
        <taxon>Alphaproteobacteria</taxon>
        <taxon>Rhodospirillales</taxon>
        <taxon>Thalassobaculaceae</taxon>
        <taxon>Thalassobaculum</taxon>
    </lineage>
</organism>
<dbReference type="EMBL" id="FNBW01000049">
    <property type="protein sequence ID" value="SDG63157.1"/>
    <property type="molecule type" value="Genomic_DNA"/>
</dbReference>
<feature type="coiled-coil region" evidence="1">
    <location>
        <begin position="30"/>
        <end position="61"/>
    </location>
</feature>
<keyword evidence="1" id="KW-0175">Coiled coil</keyword>
<evidence type="ECO:0000256" key="1">
    <source>
        <dbReference type="SAM" id="Coils"/>
    </source>
</evidence>
<proteinExistence type="predicted"/>
<evidence type="ECO:0000313" key="2">
    <source>
        <dbReference type="EMBL" id="SDG63157.1"/>
    </source>
</evidence>